<sequence>MANPTNNSEPPNADEQMNNKRRRKKSIVWEHFTIETVDSGCTRARCMQCKKSFAYISGSKLAGTSHLKRHIALGICPVSRINQKNGEVLALTPHSSVNGTQDVNDLPRKRYAFITGQFIDDDWKLHRRILAVVLLPFPDSESAFNHAILSCISDWNLENKLFAVTLDESFANKAVRRNLRHLLSVKNPLILNGKLLIGSCYARVLGHLVQDALGSLRETVKKVRDSVKYVVTVDACQERFNDLKLQLQVPSAKSLVLDDQTQWNTTYHMLIAACELKEVFSCLDTFDSNYRITLTMDEWKQLDVLCTFLKLLLDAANLLTGPTYPTANAFFHEAWKIQLELKHAAVSDDAFIRNLTRPMHERFNRYWKDCSLVFSIAVVMDPRFKMKLVEFSFSRIYGEDADHWVKVVSDGVHDLFLDYVVQMLPPPTFVVNGDGGFLKTDMPEEETILHCEILDT</sequence>
<keyword evidence="1" id="KW-0479">Metal-binding</keyword>
<dbReference type="InterPro" id="IPR003656">
    <property type="entry name" value="Znf_BED"/>
</dbReference>
<dbReference type="PANTHER" id="PTHR23272:SF15">
    <property type="entry name" value="ZINC FINGER BED DOMAIN-CONTAINING PROTEIN DAYSLEEPER-LIKE"/>
    <property type="match status" value="1"/>
</dbReference>
<evidence type="ECO:0000256" key="2">
    <source>
        <dbReference type="ARBA" id="ARBA00022771"/>
    </source>
</evidence>
<evidence type="ECO:0000313" key="8">
    <source>
        <dbReference type="Proteomes" id="UP000243975"/>
    </source>
</evidence>
<dbReference type="STRING" id="59895.A0A103YBI0"/>
<evidence type="ECO:0000256" key="5">
    <source>
        <dbReference type="SAM" id="MobiDB-lite"/>
    </source>
</evidence>
<dbReference type="Gramene" id="KVI06049">
    <property type="protein sequence ID" value="KVI06049"/>
    <property type="gene ID" value="Ccrd_015614"/>
</dbReference>
<feature type="non-terminal residue" evidence="7">
    <location>
        <position position="456"/>
    </location>
</feature>
<feature type="region of interest" description="Disordered" evidence="5">
    <location>
        <begin position="1"/>
        <end position="23"/>
    </location>
</feature>
<dbReference type="PANTHER" id="PTHR23272">
    <property type="entry name" value="BED FINGER-RELATED"/>
    <property type="match status" value="1"/>
</dbReference>
<evidence type="ECO:0000313" key="7">
    <source>
        <dbReference type="EMBL" id="KVI06049.1"/>
    </source>
</evidence>
<evidence type="ECO:0000256" key="4">
    <source>
        <dbReference type="PROSITE-ProRule" id="PRU00027"/>
    </source>
</evidence>
<feature type="compositionally biased region" description="Polar residues" evidence="5">
    <location>
        <begin position="1"/>
        <end position="10"/>
    </location>
</feature>
<dbReference type="GO" id="GO:0003677">
    <property type="term" value="F:DNA binding"/>
    <property type="evidence" value="ECO:0007669"/>
    <property type="project" value="InterPro"/>
</dbReference>
<reference evidence="7 8" key="1">
    <citation type="journal article" date="2016" name="Sci. Rep.">
        <title>The genome sequence of the outbreeding globe artichoke constructed de novo incorporating a phase-aware low-pass sequencing strategy of F1 progeny.</title>
        <authorList>
            <person name="Scaglione D."/>
            <person name="Reyes-Chin-Wo S."/>
            <person name="Acquadro A."/>
            <person name="Froenicke L."/>
            <person name="Portis E."/>
            <person name="Beitel C."/>
            <person name="Tirone M."/>
            <person name="Mauro R."/>
            <person name="Lo Monaco A."/>
            <person name="Mauromicale G."/>
            <person name="Faccioli P."/>
            <person name="Cattivelli L."/>
            <person name="Rieseberg L."/>
            <person name="Michelmore R."/>
            <person name="Lanteri S."/>
        </authorList>
    </citation>
    <scope>NUCLEOTIDE SEQUENCE [LARGE SCALE GENOMIC DNA]</scope>
    <source>
        <strain evidence="7">2C</strain>
    </source>
</reference>
<dbReference type="PROSITE" id="PS50808">
    <property type="entry name" value="ZF_BED"/>
    <property type="match status" value="1"/>
</dbReference>
<dbReference type="InterPro" id="IPR036236">
    <property type="entry name" value="Znf_C2H2_sf"/>
</dbReference>
<dbReference type="SUPFAM" id="SSF53098">
    <property type="entry name" value="Ribonuclease H-like"/>
    <property type="match status" value="1"/>
</dbReference>
<proteinExistence type="predicted"/>
<dbReference type="OMA" id="ACEIKEV"/>
<gene>
    <name evidence="7" type="ORF">Ccrd_015614</name>
</gene>
<dbReference type="Pfam" id="PF14372">
    <property type="entry name" value="hAT-like_RNase-H"/>
    <property type="match status" value="1"/>
</dbReference>
<name>A0A103YBI0_CYNCS</name>
<accession>A0A103YBI0</accession>
<feature type="domain" description="BED-type" evidence="6">
    <location>
        <begin position="23"/>
        <end position="83"/>
    </location>
</feature>
<dbReference type="Proteomes" id="UP000243975">
    <property type="component" value="Unassembled WGS sequence"/>
</dbReference>
<dbReference type="AlphaFoldDB" id="A0A103YBI0"/>
<dbReference type="EMBL" id="LEKV01001853">
    <property type="protein sequence ID" value="KVI06049.1"/>
    <property type="molecule type" value="Genomic_DNA"/>
</dbReference>
<evidence type="ECO:0000256" key="3">
    <source>
        <dbReference type="ARBA" id="ARBA00022833"/>
    </source>
</evidence>
<dbReference type="GO" id="GO:0008270">
    <property type="term" value="F:zinc ion binding"/>
    <property type="evidence" value="ECO:0007669"/>
    <property type="project" value="UniProtKB-KW"/>
</dbReference>
<keyword evidence="8" id="KW-1185">Reference proteome</keyword>
<comment type="caution">
    <text evidence="7">The sequence shown here is derived from an EMBL/GenBank/DDBJ whole genome shotgun (WGS) entry which is preliminary data.</text>
</comment>
<dbReference type="SMART" id="SM00614">
    <property type="entry name" value="ZnF_BED"/>
    <property type="match status" value="1"/>
</dbReference>
<evidence type="ECO:0000259" key="6">
    <source>
        <dbReference type="PROSITE" id="PS50808"/>
    </source>
</evidence>
<organism evidence="7 8">
    <name type="scientific">Cynara cardunculus var. scolymus</name>
    <name type="common">Globe artichoke</name>
    <name type="synonym">Cynara scolymus</name>
    <dbReference type="NCBI Taxonomy" id="59895"/>
    <lineage>
        <taxon>Eukaryota</taxon>
        <taxon>Viridiplantae</taxon>
        <taxon>Streptophyta</taxon>
        <taxon>Embryophyta</taxon>
        <taxon>Tracheophyta</taxon>
        <taxon>Spermatophyta</taxon>
        <taxon>Magnoliopsida</taxon>
        <taxon>eudicotyledons</taxon>
        <taxon>Gunneridae</taxon>
        <taxon>Pentapetalae</taxon>
        <taxon>asterids</taxon>
        <taxon>campanulids</taxon>
        <taxon>Asterales</taxon>
        <taxon>Asteraceae</taxon>
        <taxon>Carduoideae</taxon>
        <taxon>Cardueae</taxon>
        <taxon>Carduinae</taxon>
        <taxon>Cynara</taxon>
    </lineage>
</organism>
<keyword evidence="2 4" id="KW-0863">Zinc-finger</keyword>
<protein>
    <recommendedName>
        <fullName evidence="6">BED-type domain-containing protein</fullName>
    </recommendedName>
</protein>
<evidence type="ECO:0000256" key="1">
    <source>
        <dbReference type="ARBA" id="ARBA00022723"/>
    </source>
</evidence>
<dbReference type="SUPFAM" id="SSF57667">
    <property type="entry name" value="beta-beta-alpha zinc fingers"/>
    <property type="match status" value="1"/>
</dbReference>
<dbReference type="InterPro" id="IPR025525">
    <property type="entry name" value="hAT-like_transposase_RNase-H"/>
</dbReference>
<keyword evidence="3" id="KW-0862">Zinc</keyword>
<dbReference type="InterPro" id="IPR012337">
    <property type="entry name" value="RNaseH-like_sf"/>
</dbReference>